<feature type="transmembrane region" description="Helical" evidence="8">
    <location>
        <begin position="38"/>
        <end position="57"/>
    </location>
</feature>
<evidence type="ECO:0000256" key="8">
    <source>
        <dbReference type="SAM" id="Phobius"/>
    </source>
</evidence>
<comment type="similarity">
    <text evidence="2">Belongs to the auxin efflux carrier (TC 2.A.69) family.</text>
</comment>
<evidence type="ECO:0000256" key="5">
    <source>
        <dbReference type="ARBA" id="ARBA00022692"/>
    </source>
</evidence>
<comment type="subcellular location">
    <subcellularLocation>
        <location evidence="1">Cell membrane</location>
        <topology evidence="1">Multi-pass membrane protein</topology>
    </subcellularLocation>
</comment>
<reference evidence="10" key="1">
    <citation type="journal article" date="2019" name="Int. J. Syst. Evol. Microbiol.">
        <title>The Global Catalogue of Microorganisms (GCM) 10K type strain sequencing project: providing services to taxonomists for standard genome sequencing and annotation.</title>
        <authorList>
            <consortium name="The Broad Institute Genomics Platform"/>
            <consortium name="The Broad Institute Genome Sequencing Center for Infectious Disease"/>
            <person name="Wu L."/>
            <person name="Ma J."/>
        </authorList>
    </citation>
    <scope>NUCLEOTIDE SEQUENCE [LARGE SCALE GENOMIC DNA]</scope>
    <source>
        <strain evidence="10">CGMCC-1.15741</strain>
    </source>
</reference>
<evidence type="ECO:0000256" key="6">
    <source>
        <dbReference type="ARBA" id="ARBA00022989"/>
    </source>
</evidence>
<evidence type="ECO:0000256" key="7">
    <source>
        <dbReference type="ARBA" id="ARBA00023136"/>
    </source>
</evidence>
<evidence type="ECO:0000313" key="10">
    <source>
        <dbReference type="Proteomes" id="UP001596303"/>
    </source>
</evidence>
<evidence type="ECO:0000313" key="9">
    <source>
        <dbReference type="EMBL" id="MFC6198893.1"/>
    </source>
</evidence>
<sequence length="319" mass="33326">MLATLSIVLPIFALIFTGWLARRLGALGPQATRELNRFVVYLALPALLFDIVANASFDELWQPGFILAFGGGCLIIYLATLTLRLVQSARLADAAIDGLNASYANTGYMGFPLMLAAFGEAGLPPTLIATIITVCAIFAVAIVLIESSTQEGAGPMDVARKTARALLTNPLLIAPFAGAIVLITGWTLPTPIEVYLDFLGSAASPCALIALGLFLAGTTEAGGQKPAQQWPVMATLSGLKLIGQPLITWLIAAPLLGLPEFAVHAAVLIAALPTGTGSFMLAEFYGREARLTGQTVLVTTILSIATISAYLSWIGISPG</sequence>
<feature type="transmembrane region" description="Helical" evidence="8">
    <location>
        <begin position="261"/>
        <end position="284"/>
    </location>
</feature>
<dbReference type="PANTHER" id="PTHR36838">
    <property type="entry name" value="AUXIN EFFLUX CARRIER FAMILY PROTEIN"/>
    <property type="match status" value="1"/>
</dbReference>
<comment type="caution">
    <text evidence="9">The sequence shown here is derived from an EMBL/GenBank/DDBJ whole genome shotgun (WGS) entry which is preliminary data.</text>
</comment>
<protein>
    <submittedName>
        <fullName evidence="9">AEC family transporter</fullName>
    </submittedName>
</protein>
<keyword evidence="7 8" id="KW-0472">Membrane</keyword>
<feature type="transmembrane region" description="Helical" evidence="8">
    <location>
        <begin position="6"/>
        <end position="26"/>
    </location>
</feature>
<feature type="transmembrane region" description="Helical" evidence="8">
    <location>
        <begin position="125"/>
        <end position="145"/>
    </location>
</feature>
<keyword evidence="5 8" id="KW-0812">Transmembrane</keyword>
<dbReference type="EMBL" id="JBHSSW010000017">
    <property type="protein sequence ID" value="MFC6198893.1"/>
    <property type="molecule type" value="Genomic_DNA"/>
</dbReference>
<organism evidence="9 10">
    <name type="scientific">Ponticaulis profundi</name>
    <dbReference type="NCBI Taxonomy" id="2665222"/>
    <lineage>
        <taxon>Bacteria</taxon>
        <taxon>Pseudomonadati</taxon>
        <taxon>Pseudomonadota</taxon>
        <taxon>Alphaproteobacteria</taxon>
        <taxon>Hyphomonadales</taxon>
        <taxon>Hyphomonadaceae</taxon>
        <taxon>Ponticaulis</taxon>
    </lineage>
</organism>
<evidence type="ECO:0000256" key="1">
    <source>
        <dbReference type="ARBA" id="ARBA00004651"/>
    </source>
</evidence>
<feature type="transmembrane region" description="Helical" evidence="8">
    <location>
        <begin position="63"/>
        <end position="86"/>
    </location>
</feature>
<evidence type="ECO:0000256" key="2">
    <source>
        <dbReference type="ARBA" id="ARBA00010145"/>
    </source>
</evidence>
<dbReference type="RefSeq" id="WP_377379502.1">
    <property type="nucleotide sequence ID" value="NZ_JBHSSW010000017.1"/>
</dbReference>
<dbReference type="PANTHER" id="PTHR36838:SF3">
    <property type="entry name" value="TRANSPORTER AUXIN EFFLUX CARRIER EC FAMILY"/>
    <property type="match status" value="1"/>
</dbReference>
<feature type="transmembrane region" description="Helical" evidence="8">
    <location>
        <begin position="198"/>
        <end position="218"/>
    </location>
</feature>
<keyword evidence="10" id="KW-1185">Reference proteome</keyword>
<feature type="transmembrane region" description="Helical" evidence="8">
    <location>
        <begin position="166"/>
        <end position="186"/>
    </location>
</feature>
<feature type="transmembrane region" description="Helical" evidence="8">
    <location>
        <begin position="230"/>
        <end position="255"/>
    </location>
</feature>
<evidence type="ECO:0000256" key="3">
    <source>
        <dbReference type="ARBA" id="ARBA00022448"/>
    </source>
</evidence>
<keyword evidence="4" id="KW-1003">Cell membrane</keyword>
<keyword evidence="3" id="KW-0813">Transport</keyword>
<feature type="transmembrane region" description="Helical" evidence="8">
    <location>
        <begin position="98"/>
        <end position="119"/>
    </location>
</feature>
<feature type="transmembrane region" description="Helical" evidence="8">
    <location>
        <begin position="296"/>
        <end position="316"/>
    </location>
</feature>
<dbReference type="Proteomes" id="UP001596303">
    <property type="component" value="Unassembled WGS sequence"/>
</dbReference>
<name>A0ABW1SC16_9PROT</name>
<accession>A0ABW1SC16</accession>
<keyword evidence="6 8" id="KW-1133">Transmembrane helix</keyword>
<dbReference type="InterPro" id="IPR004776">
    <property type="entry name" value="Mem_transp_PIN-like"/>
</dbReference>
<gene>
    <name evidence="9" type="ORF">ACFQDM_12440</name>
</gene>
<proteinExistence type="inferred from homology"/>
<dbReference type="Pfam" id="PF03547">
    <property type="entry name" value="Mem_trans"/>
    <property type="match status" value="1"/>
</dbReference>
<dbReference type="Gene3D" id="1.20.1530.20">
    <property type="match status" value="1"/>
</dbReference>
<evidence type="ECO:0000256" key="4">
    <source>
        <dbReference type="ARBA" id="ARBA00022475"/>
    </source>
</evidence>
<dbReference type="InterPro" id="IPR038770">
    <property type="entry name" value="Na+/solute_symporter_sf"/>
</dbReference>